<protein>
    <recommendedName>
        <fullName evidence="3">DUF4406 domain-containing protein</fullName>
    </recommendedName>
</protein>
<evidence type="ECO:0000313" key="2">
    <source>
        <dbReference type="Proteomes" id="UP000027491"/>
    </source>
</evidence>
<keyword evidence="2" id="KW-1185">Reference proteome</keyword>
<dbReference type="Gene3D" id="3.40.50.10400">
    <property type="entry name" value="Hypothetical protein PA1492"/>
    <property type="match status" value="1"/>
</dbReference>
<dbReference type="InterPro" id="IPR025518">
    <property type="entry name" value="DUF4406"/>
</dbReference>
<dbReference type="Pfam" id="PF14359">
    <property type="entry name" value="DUF4406"/>
    <property type="match status" value="1"/>
</dbReference>
<dbReference type="KEGG" id="vg:23679631"/>
<dbReference type="RefSeq" id="YP_009124867.1">
    <property type="nucleotide sequence ID" value="NC_026590.1"/>
</dbReference>
<proteinExistence type="predicted"/>
<evidence type="ECO:0000313" key="1">
    <source>
        <dbReference type="EMBL" id="AID58944.1"/>
    </source>
</evidence>
<gene>
    <name evidence="1" type="primary">125</name>
    <name evidence="1" type="ORF">PBI_GAIA_125</name>
</gene>
<dbReference type="EMBL" id="KJ567043">
    <property type="protein sequence ID" value="AID58944.1"/>
    <property type="molecule type" value="Genomic_DNA"/>
</dbReference>
<organism evidence="1 2">
    <name type="scientific">Mycobacterium phage Gaia</name>
    <dbReference type="NCBI Taxonomy" id="1486472"/>
    <lineage>
        <taxon>Viruses</taxon>
        <taxon>Duplodnaviria</taxon>
        <taxon>Heunggongvirae</taxon>
        <taxon>Uroviricota</taxon>
        <taxon>Caudoviricetes</taxon>
        <taxon>Gaiavirus</taxon>
        <taxon>Gaiavirus gaia</taxon>
    </lineage>
</organism>
<sequence>MPVYVSGPMSKRKDYNFPKFHAVAAELRAQGKEVVNPAELAHNDDLTKDWSFYVREDLRAMLDCDEIVLLPGWRGSKGARLELRVAKALGMRVTEWA</sequence>
<dbReference type="OrthoDB" id="16838at10239"/>
<dbReference type="SUPFAM" id="SSF52309">
    <property type="entry name" value="N-(deoxy)ribosyltransferase-like"/>
    <property type="match status" value="1"/>
</dbReference>
<dbReference type="GeneID" id="23679631"/>
<evidence type="ECO:0008006" key="3">
    <source>
        <dbReference type="Google" id="ProtNLM"/>
    </source>
</evidence>
<name>A0A068F2J4_9CAUD</name>
<reference evidence="1 2" key="1">
    <citation type="submission" date="2014-03" db="EMBL/GenBank/DDBJ databases">
        <authorList>
            <person name="Yoder B.A."/>
            <person name="Colicchio M.A."/>
            <person name="Schafer C.E."/>
            <person name="Abrahim M.R."/>
            <person name="Adkins N.L."/>
            <person name="Burke K.A."/>
            <person name="Churilla B.M."/>
            <person name="Cohen K.L."/>
            <person name="Fasoranti T.O."/>
            <person name="Genkil J.S."/>
            <person name="Kramer Z.J."/>
            <person name="Prout A.K."/>
            <person name="Schwarz A.G."/>
            <person name="Tish M."/>
            <person name="Vispute N."/>
            <person name="Wilkes K.E."/>
            <person name="Williams C.R."/>
            <person name="Xiao X."/>
            <person name="Yu V.J."/>
            <person name="Lapin J.S."/>
            <person name="Ott C.T."/>
            <person name="Walburn T.D."/>
            <person name="Bradley K.W."/>
            <person name="Clarke D.Q."/>
            <person name="Lewis M.F."/>
            <person name="Barker L.P."/>
            <person name="Bailey C."/>
            <person name="Asai D.J."/>
            <person name="Bowman C.A."/>
            <person name="Russell D.A."/>
            <person name="Pope W.H."/>
            <person name="Jacobs-Sera D."/>
            <person name="Hendrix R.W."/>
            <person name="Hatfull G.F."/>
        </authorList>
    </citation>
    <scope>NUCLEOTIDE SEQUENCE [LARGE SCALE GENOMIC DNA]</scope>
</reference>
<dbReference type="Proteomes" id="UP000027491">
    <property type="component" value="Segment"/>
</dbReference>
<accession>A0A068F2J4</accession>